<evidence type="ECO:0000313" key="2">
    <source>
        <dbReference type="EMBL" id="OQR96960.1"/>
    </source>
</evidence>
<dbReference type="OrthoDB" id="162504at2759"/>
<reference evidence="2 3" key="1">
    <citation type="journal article" date="2014" name="Genome Biol. Evol.">
        <title>The secreted proteins of Achlya hypogyna and Thraustotheca clavata identify the ancestral oomycete secretome and reveal gene acquisitions by horizontal gene transfer.</title>
        <authorList>
            <person name="Misner I."/>
            <person name="Blouin N."/>
            <person name="Leonard G."/>
            <person name="Richards T.A."/>
            <person name="Lane C.E."/>
        </authorList>
    </citation>
    <scope>NUCLEOTIDE SEQUENCE [LARGE SCALE GENOMIC DNA]</scope>
    <source>
        <strain evidence="2 3">ATCC 48635</strain>
    </source>
</reference>
<dbReference type="Proteomes" id="UP000243579">
    <property type="component" value="Unassembled WGS sequence"/>
</dbReference>
<sequence>MKYTRFTHEMDVFLLERMQETNPLVAPHGTRLAAWKEIAQDICTRVCNNPTACTWQICRDRAKALLHMHELGHDKKLFKNSQSHHDCQHKEALIVALRKTLPEKPSSVPKKALPPLKKLKTSPPLQPLRPLLKQDTKQENTSPNPAAPVLPSAATALKTGVAIAPTPTPSRKRKEVHVDAGLEARLRHVVTVLEKKIKDDMDARATDLRVRQQEVEMHTQVLRYLQLNMHNTASAVQEKLVALVERKMSFDIEHRARDLELRQAEIEFQNQLLRFLTHGA</sequence>
<proteinExistence type="predicted"/>
<organism evidence="2 3">
    <name type="scientific">Achlya hypogyna</name>
    <name type="common">Oomycete</name>
    <name type="synonym">Protoachlya hypogyna</name>
    <dbReference type="NCBI Taxonomy" id="1202772"/>
    <lineage>
        <taxon>Eukaryota</taxon>
        <taxon>Sar</taxon>
        <taxon>Stramenopiles</taxon>
        <taxon>Oomycota</taxon>
        <taxon>Saprolegniomycetes</taxon>
        <taxon>Saprolegniales</taxon>
        <taxon>Achlyaceae</taxon>
        <taxon>Achlya</taxon>
    </lineage>
</organism>
<protein>
    <submittedName>
        <fullName evidence="2">Uncharacterized protein</fullName>
    </submittedName>
</protein>
<feature type="region of interest" description="Disordered" evidence="1">
    <location>
        <begin position="104"/>
        <end position="130"/>
    </location>
</feature>
<gene>
    <name evidence="2" type="ORF">ACHHYP_12894</name>
</gene>
<accession>A0A1V9ZGK0</accession>
<keyword evidence="3" id="KW-1185">Reference proteome</keyword>
<feature type="compositionally biased region" description="Low complexity" evidence="1">
    <location>
        <begin position="104"/>
        <end position="116"/>
    </location>
</feature>
<evidence type="ECO:0000313" key="3">
    <source>
        <dbReference type="Proteomes" id="UP000243579"/>
    </source>
</evidence>
<dbReference type="AlphaFoldDB" id="A0A1V9ZGK0"/>
<name>A0A1V9ZGK0_ACHHY</name>
<evidence type="ECO:0000256" key="1">
    <source>
        <dbReference type="SAM" id="MobiDB-lite"/>
    </source>
</evidence>
<comment type="caution">
    <text evidence="2">The sequence shown here is derived from an EMBL/GenBank/DDBJ whole genome shotgun (WGS) entry which is preliminary data.</text>
</comment>
<dbReference type="EMBL" id="JNBR01000124">
    <property type="protein sequence ID" value="OQR96960.1"/>
    <property type="molecule type" value="Genomic_DNA"/>
</dbReference>